<gene>
    <name evidence="1" type="ORF">MiYa_03942</name>
</gene>
<comment type="caution">
    <text evidence="1">The sequence shown here is derived from an EMBL/GenBank/DDBJ whole genome shotgun (WGS) entry which is preliminary data.</text>
</comment>
<dbReference type="Pfam" id="PF05635">
    <property type="entry name" value="23S_rRNA_IVP"/>
    <property type="match status" value="1"/>
</dbReference>
<dbReference type="PANTHER" id="PTHR38471:SF2">
    <property type="entry name" value="FOUR HELIX BUNDLE PROTEIN"/>
    <property type="match status" value="1"/>
</dbReference>
<organism evidence="1 2">
    <name type="scientific">Microcystis aeruginosa NIES-2519</name>
    <dbReference type="NCBI Taxonomy" id="2303981"/>
    <lineage>
        <taxon>Bacteria</taxon>
        <taxon>Bacillati</taxon>
        <taxon>Cyanobacteriota</taxon>
        <taxon>Cyanophyceae</taxon>
        <taxon>Oscillatoriophycideae</taxon>
        <taxon>Chroococcales</taxon>
        <taxon>Microcystaceae</taxon>
        <taxon>Microcystis</taxon>
    </lineage>
</organism>
<protein>
    <recommendedName>
        <fullName evidence="3">Four helix bundle protein</fullName>
    </recommendedName>
</protein>
<dbReference type="NCBIfam" id="TIGR02436">
    <property type="entry name" value="four helix bundle protein"/>
    <property type="match status" value="1"/>
</dbReference>
<dbReference type="EMBL" id="BHVO01000099">
    <property type="protein sequence ID" value="GCA72391.1"/>
    <property type="molecule type" value="Genomic_DNA"/>
</dbReference>
<reference evidence="1 2" key="1">
    <citation type="submission" date="2018-09" db="EMBL/GenBank/DDBJ databases">
        <title>Evolutionary history of phycoerythrin pigmentation in the water bloom-forming cyanobacterium Microcystis aeruginosa.</title>
        <authorList>
            <person name="Tanabe Y."/>
            <person name="Tanabe Y."/>
            <person name="Yamaguchi H."/>
        </authorList>
    </citation>
    <scope>NUCLEOTIDE SEQUENCE [LARGE SCALE GENOMIC DNA]</scope>
    <source>
        <strain evidence="1 2">NIES-2519</strain>
    </source>
</reference>
<dbReference type="Proteomes" id="UP000323569">
    <property type="component" value="Unassembled WGS sequence"/>
</dbReference>
<dbReference type="InterPro" id="IPR012657">
    <property type="entry name" value="23S_rRNA-intervening_sequence"/>
</dbReference>
<dbReference type="PIRSF" id="PIRSF035652">
    <property type="entry name" value="CHP02436"/>
    <property type="match status" value="1"/>
</dbReference>
<sequence>MNGGLRIMKEKKPIDIRERCFDYALRAIKLYQFLQEGKDGAGWILGKQYLRAATSIGANIEEAQSGQSKADFIHKMSISQKEARESLYWLQLLEKSELVPKNRIQSLIQETQEIIAVITTIIVKTKQNNS</sequence>
<dbReference type="SUPFAM" id="SSF158446">
    <property type="entry name" value="IVS-encoded protein-like"/>
    <property type="match status" value="1"/>
</dbReference>
<proteinExistence type="predicted"/>
<dbReference type="InterPro" id="IPR036583">
    <property type="entry name" value="23S_rRNA_IVS_sf"/>
</dbReference>
<dbReference type="AlphaFoldDB" id="A0A5A5RGZ9"/>
<accession>A0A5A5RGZ9</accession>
<evidence type="ECO:0000313" key="1">
    <source>
        <dbReference type="EMBL" id="GCA72391.1"/>
    </source>
</evidence>
<dbReference type="Gene3D" id="1.20.1440.60">
    <property type="entry name" value="23S rRNA-intervening sequence"/>
    <property type="match status" value="1"/>
</dbReference>
<name>A0A5A5RGZ9_MICAE</name>
<evidence type="ECO:0000313" key="2">
    <source>
        <dbReference type="Proteomes" id="UP000323569"/>
    </source>
</evidence>
<dbReference type="PANTHER" id="PTHR38471">
    <property type="entry name" value="FOUR HELIX BUNDLE PROTEIN"/>
    <property type="match status" value="1"/>
</dbReference>
<evidence type="ECO:0008006" key="3">
    <source>
        <dbReference type="Google" id="ProtNLM"/>
    </source>
</evidence>